<feature type="region of interest" description="Disordered" evidence="1">
    <location>
        <begin position="579"/>
        <end position="606"/>
    </location>
</feature>
<evidence type="ECO:0000259" key="4">
    <source>
        <dbReference type="PROSITE" id="PS51272"/>
    </source>
</evidence>
<evidence type="ECO:0000313" key="6">
    <source>
        <dbReference type="Proteomes" id="UP000679992"/>
    </source>
</evidence>
<dbReference type="SUPFAM" id="SSF49265">
    <property type="entry name" value="Fibronectin type III"/>
    <property type="match status" value="1"/>
</dbReference>
<comment type="caution">
    <text evidence="5">The sequence shown here is derived from an EMBL/GenBank/DDBJ whole genome shotgun (WGS) entry which is preliminary data.</text>
</comment>
<accession>A0ABQ4M9A4</accession>
<dbReference type="PANTHER" id="PTHR43308:SF5">
    <property type="entry name" value="S-LAYER PROTEIN _ PEPTIDOGLYCAN ENDO-BETA-N-ACETYLGLUCOSAMINIDASE"/>
    <property type="match status" value="1"/>
</dbReference>
<dbReference type="InterPro" id="IPR013783">
    <property type="entry name" value="Ig-like_fold"/>
</dbReference>
<dbReference type="PROSITE" id="PS50853">
    <property type="entry name" value="FN3"/>
    <property type="match status" value="1"/>
</dbReference>
<feature type="domain" description="SLH" evidence="4">
    <location>
        <begin position="880"/>
        <end position="943"/>
    </location>
</feature>
<dbReference type="PROSITE" id="PS51272">
    <property type="entry name" value="SLH"/>
    <property type="match status" value="3"/>
</dbReference>
<dbReference type="InterPro" id="IPR036116">
    <property type="entry name" value="FN3_sf"/>
</dbReference>
<dbReference type="PANTHER" id="PTHR43308">
    <property type="entry name" value="OUTER MEMBRANE PROTEIN ALPHA-RELATED"/>
    <property type="match status" value="1"/>
</dbReference>
<keyword evidence="6" id="KW-1185">Reference proteome</keyword>
<protein>
    <recommendedName>
        <fullName evidence="7">S-layer protein</fullName>
    </recommendedName>
</protein>
<sequence length="1038" mass="113200">MKKKILSLAVALMLTVTNLPMANALSSVAEVYYNVGTSVHANSDFESKLNDAIKAKLQAAGINPKYATIMDASANPATVTDTTYVHAGYDSWYGGMYNITPEVETVDYNHVQISNNGKALTFYGYTEPGYKDFMLTEGSPEGKKIITFDMDESKVNYHSMEGGGFLFNSKIDSDGKLSGYAILYVAGNVNVYKINGIDANALHNEAYNELSGMNDITLVQNFSKGESSQHSIKIVATDTQLNMWDNGDQIIKDLALTSEFGGNEFGPIVSHKGHGCEIISIFAYDNMKLFSTSPKDVNKAVEDIVWDPYSPYRYVVNINDDPREDLGEDTNGPGLKDVLIRDNVQYVGVTDVTYKDIEDEFIQGLPHGGLHLDSDKSEDEIIEEIAKRVADEIISKKDAIEEIERTEEETVIEYGPNDSKNGVKDNLTLLPDDEDVVWYSDDTSTIAPDGTVTRPVIDQKGKYVNLTAKITKGGLTSEKTFTVYVLAADPGKLTSLSATPGNGEVTLKFPPLKGAADGDIVVEMSTDGKEFAPVTPKETLNASSTSATVTGLTNGKTYHFRLNVKSGFYLGESNVATATPTAPPVTTPPVTTPSAPAPSTPPAAQPTMKTDVVVSDQANGGKVVQDKITKLIGDSLKVTGKIKSANGKELNLPNIVMNQDGSFTLPKVAPGEYKLSLNVIAPNGEKLAGPAGTLVVDSKGNASLKVDLVDPYGTILDSVTNQPVSGVNMQLYWADTELNRAKGRKPGTVVNLPELPDFSPNKNHNPQASTDEGQYGWMVYADGDYYFLGEKNGYIVFDSRNDKREESFGDDSYVKDGIIHVGDTIVKFSFSAQPKVKAAGDHSAYMVGYPDGTFKADRGIVRAEVAAILSRLYTPEAKSTKVSYSDVSANYWAVNAITTATSNKWMVGSGKNTFKPKQQITRAEFAQILMNLYKWDAASESTYSDIKGHWAEQAIASAEKQGLLFDFTGQKFNPNQPITRLEVVRIFNELLGRKPWLIKVDPKWSDVSVNHSNYSDIMEASIPHAFEQFETGVEDWKK</sequence>
<dbReference type="InterPro" id="IPR051465">
    <property type="entry name" value="Cell_Envelope_Struct_Comp"/>
</dbReference>
<dbReference type="InterPro" id="IPR003961">
    <property type="entry name" value="FN3_dom"/>
</dbReference>
<keyword evidence="2" id="KW-0732">Signal</keyword>
<evidence type="ECO:0000259" key="3">
    <source>
        <dbReference type="PROSITE" id="PS50853"/>
    </source>
</evidence>
<evidence type="ECO:0000313" key="5">
    <source>
        <dbReference type="EMBL" id="GIP52576.1"/>
    </source>
</evidence>
<dbReference type="RefSeq" id="WP_213654341.1">
    <property type="nucleotide sequence ID" value="NZ_BOSL01000004.1"/>
</dbReference>
<name>A0ABQ4M9A4_9BACL</name>
<evidence type="ECO:0000256" key="2">
    <source>
        <dbReference type="SAM" id="SignalP"/>
    </source>
</evidence>
<gene>
    <name evidence="5" type="ORF">J42TS3_16110</name>
</gene>
<feature type="domain" description="Fibronectin type-III" evidence="3">
    <location>
        <begin position="489"/>
        <end position="590"/>
    </location>
</feature>
<evidence type="ECO:0008006" key="7">
    <source>
        <dbReference type="Google" id="ProtNLM"/>
    </source>
</evidence>
<dbReference type="Proteomes" id="UP000679992">
    <property type="component" value="Unassembled WGS sequence"/>
</dbReference>
<dbReference type="Gene3D" id="2.60.40.10">
    <property type="entry name" value="Immunoglobulins"/>
    <property type="match status" value="1"/>
</dbReference>
<dbReference type="EMBL" id="BOSL01000004">
    <property type="protein sequence ID" value="GIP52576.1"/>
    <property type="molecule type" value="Genomic_DNA"/>
</dbReference>
<dbReference type="Pfam" id="PF20578">
    <property type="entry name" value="aBig_2"/>
    <property type="match status" value="1"/>
</dbReference>
<feature type="compositionally biased region" description="Pro residues" evidence="1">
    <location>
        <begin position="581"/>
        <end position="604"/>
    </location>
</feature>
<feature type="domain" description="SLH" evidence="4">
    <location>
        <begin position="819"/>
        <end position="879"/>
    </location>
</feature>
<proteinExistence type="predicted"/>
<feature type="domain" description="SLH" evidence="4">
    <location>
        <begin position="944"/>
        <end position="1001"/>
    </location>
</feature>
<evidence type="ECO:0000256" key="1">
    <source>
        <dbReference type="SAM" id="MobiDB-lite"/>
    </source>
</evidence>
<reference evidence="5 6" key="1">
    <citation type="submission" date="2021-03" db="EMBL/GenBank/DDBJ databases">
        <title>Antimicrobial resistance genes in bacteria isolated from Japanese honey, and their potential for conferring macrolide and lincosamide resistance in the American foulbrood pathogen Paenibacillus larvae.</title>
        <authorList>
            <person name="Okamoto M."/>
            <person name="Kumagai M."/>
            <person name="Kanamori H."/>
            <person name="Takamatsu D."/>
        </authorList>
    </citation>
    <scope>NUCLEOTIDE SEQUENCE [LARGE SCALE GENOMIC DNA]</scope>
    <source>
        <strain evidence="5 6">J42TS3</strain>
    </source>
</reference>
<dbReference type="InterPro" id="IPR046780">
    <property type="entry name" value="aBig_2"/>
</dbReference>
<dbReference type="InterPro" id="IPR001119">
    <property type="entry name" value="SLH_dom"/>
</dbReference>
<dbReference type="Pfam" id="PF00395">
    <property type="entry name" value="SLH"/>
    <property type="match status" value="2"/>
</dbReference>
<organism evidence="5 6">
    <name type="scientific">Paenibacillus vini</name>
    <dbReference type="NCBI Taxonomy" id="1476024"/>
    <lineage>
        <taxon>Bacteria</taxon>
        <taxon>Bacillati</taxon>
        <taxon>Bacillota</taxon>
        <taxon>Bacilli</taxon>
        <taxon>Bacillales</taxon>
        <taxon>Paenibacillaceae</taxon>
        <taxon>Paenibacillus</taxon>
    </lineage>
</organism>
<feature type="signal peptide" evidence="2">
    <location>
        <begin position="1"/>
        <end position="22"/>
    </location>
</feature>
<feature type="chain" id="PRO_5045197888" description="S-layer protein" evidence="2">
    <location>
        <begin position="23"/>
        <end position="1038"/>
    </location>
</feature>